<gene>
    <name evidence="3" type="ORF">C7K55_05705</name>
</gene>
<feature type="domain" description="RNA-binding protein Tab2-like N-terminal" evidence="1">
    <location>
        <begin position="8"/>
        <end position="123"/>
    </location>
</feature>
<dbReference type="RefSeq" id="WP_106502460.1">
    <property type="nucleotide sequence ID" value="NZ_PXXO01000005.1"/>
</dbReference>
<comment type="caution">
    <text evidence="3">The sequence shown here is derived from an EMBL/GenBank/DDBJ whole genome shotgun (WGS) entry which is preliminary data.</text>
</comment>
<evidence type="ECO:0000259" key="1">
    <source>
        <dbReference type="Pfam" id="PF06485"/>
    </source>
</evidence>
<dbReference type="EMBL" id="PXXO01000005">
    <property type="protein sequence ID" value="PSJ05941.1"/>
    <property type="molecule type" value="Genomic_DNA"/>
</dbReference>
<dbReference type="InterPro" id="IPR046761">
    <property type="entry name" value="Tab2-like_C"/>
</dbReference>
<reference evidence="3 4" key="1">
    <citation type="journal article" date="2018" name="Environ. Microbiol.">
        <title>Ecological and genomic features of two widespread freshwater picocyanobacteria.</title>
        <authorList>
            <person name="Cabello-Yeves P.J."/>
            <person name="Picazo A."/>
            <person name="Camacho A."/>
            <person name="Callieri C."/>
            <person name="Rosselli R."/>
            <person name="Roda-Garcia J.J."/>
            <person name="Coutinho F.H."/>
            <person name="Rodriguez-Valera F."/>
        </authorList>
    </citation>
    <scope>NUCLEOTIDE SEQUENCE [LARGE SCALE GENOMIC DNA]</scope>
    <source>
        <strain evidence="3 4">Tous</strain>
    </source>
</reference>
<evidence type="ECO:0008006" key="5">
    <source>
        <dbReference type="Google" id="ProtNLM"/>
    </source>
</evidence>
<dbReference type="OrthoDB" id="420270at2"/>
<name>A0A2P7MXN7_9CYAN</name>
<organism evidence="3 4">
    <name type="scientific">Cyanobium usitatum str. Tous</name>
    <dbReference type="NCBI Taxonomy" id="2116684"/>
    <lineage>
        <taxon>Bacteria</taxon>
        <taxon>Bacillati</taxon>
        <taxon>Cyanobacteriota</taxon>
        <taxon>Cyanophyceae</taxon>
        <taxon>Synechococcales</taxon>
        <taxon>Prochlorococcaceae</taxon>
        <taxon>Cyanobium</taxon>
    </lineage>
</organism>
<feature type="domain" description="RNA-binding protein Tab2/Atab2 C-terminal" evidence="2">
    <location>
        <begin position="146"/>
        <end position="288"/>
    </location>
</feature>
<accession>A0A2P7MXN7</accession>
<dbReference type="Proteomes" id="UP000243002">
    <property type="component" value="Unassembled WGS sequence"/>
</dbReference>
<evidence type="ECO:0000313" key="3">
    <source>
        <dbReference type="EMBL" id="PSJ05941.1"/>
    </source>
</evidence>
<dbReference type="InterPro" id="IPR009472">
    <property type="entry name" value="Tab2-like"/>
</dbReference>
<dbReference type="PANTHER" id="PTHR34556:SF2">
    <property type="entry name" value="PROTEIN TAB2 HOMOLOG, CHLOROPLASTIC"/>
    <property type="match status" value="1"/>
</dbReference>
<dbReference type="AlphaFoldDB" id="A0A2P7MXN7"/>
<protein>
    <recommendedName>
        <fullName evidence="5">DUF1092 domain-containing protein</fullName>
    </recommendedName>
</protein>
<dbReference type="GO" id="GO:0003723">
    <property type="term" value="F:RNA binding"/>
    <property type="evidence" value="ECO:0007669"/>
    <property type="project" value="InterPro"/>
</dbReference>
<dbReference type="Pfam" id="PF06485">
    <property type="entry name" value="Tab2-like_N"/>
    <property type="match status" value="1"/>
</dbReference>
<keyword evidence="4" id="KW-1185">Reference proteome</keyword>
<dbReference type="PANTHER" id="PTHR34556">
    <property type="match status" value="1"/>
</dbReference>
<dbReference type="Pfam" id="PF20429">
    <property type="entry name" value="Tab2-like_C"/>
    <property type="match status" value="1"/>
</dbReference>
<evidence type="ECO:0000313" key="4">
    <source>
        <dbReference type="Proteomes" id="UP000243002"/>
    </source>
</evidence>
<dbReference type="InterPro" id="IPR046760">
    <property type="entry name" value="Tab2-like_N"/>
</dbReference>
<evidence type="ECO:0000259" key="2">
    <source>
        <dbReference type="Pfam" id="PF20429"/>
    </source>
</evidence>
<sequence>MKQAAPDWELDYYSRPILEEDGKKRWELLICSTPEVPGPREVASESFRWAQACPATSVNSIWLREALEAALAGAAAQGFGPPRRLRCWRGSMRTMVQRAAEGLGLELVPSRRTYALVNWLQERERLVYPQEPGYMAGPLAPPPQALRPIAVPLPEEARGDSWAWATLPLGVLAAASEWEVGFAGLVPLPEAGAAELPVPGIRLFSSTRALALAGWLAGLEPVRLEISGPQLVLEAGLEDRWLLTNLPAEEAEVATAAFAAAREQAGGLQFLAVQASEQDQRFEGFWLLHDLPDA</sequence>
<proteinExistence type="predicted"/>